<evidence type="ECO:0000259" key="3">
    <source>
        <dbReference type="PROSITE" id="PS51186"/>
    </source>
</evidence>
<dbReference type="SUPFAM" id="SSF55729">
    <property type="entry name" value="Acyl-CoA N-acyltransferases (Nat)"/>
    <property type="match status" value="1"/>
</dbReference>
<dbReference type="InterPro" id="IPR000182">
    <property type="entry name" value="GNAT_dom"/>
</dbReference>
<keyword evidence="5" id="KW-1185">Reference proteome</keyword>
<dbReference type="Proteomes" id="UP000051884">
    <property type="component" value="Unassembled WGS sequence"/>
</dbReference>
<name>A0ABR5Q6B6_9LACO</name>
<sequence>MEDLILETNIKLVGLADLTELCNISRETFKDTFGDDNTDDDMQKYFYTAYNLEQLKSEMEKRGTSFWFLSADGKLAGYLKINIGHAQSENVAPNALEIERIYIYKQYKHHGFGTLFINHAQTIADIADKDKIWLGVWEHNEAAKHFYAKLGFKQIGDHVFQLGNDEQRDLVMIKSLV</sequence>
<accession>A0ABR5Q6B6</accession>
<keyword evidence="2" id="KW-0012">Acyltransferase</keyword>
<organism evidence="4 5">
    <name type="scientific">Paucilactobacillus hokkaidonensis</name>
    <dbReference type="NCBI Taxonomy" id="1193095"/>
    <lineage>
        <taxon>Bacteria</taxon>
        <taxon>Bacillati</taxon>
        <taxon>Bacillota</taxon>
        <taxon>Bacilli</taxon>
        <taxon>Lactobacillales</taxon>
        <taxon>Lactobacillaceae</taxon>
        <taxon>Paucilactobacillus</taxon>
    </lineage>
</organism>
<keyword evidence="1" id="KW-0808">Transferase</keyword>
<evidence type="ECO:0000256" key="1">
    <source>
        <dbReference type="ARBA" id="ARBA00022679"/>
    </source>
</evidence>
<evidence type="ECO:0000313" key="5">
    <source>
        <dbReference type="Proteomes" id="UP000051884"/>
    </source>
</evidence>
<dbReference type="EMBL" id="JQCH01000009">
    <property type="protein sequence ID" value="KRO10019.1"/>
    <property type="molecule type" value="Genomic_DNA"/>
</dbReference>
<dbReference type="Gene3D" id="3.40.630.30">
    <property type="match status" value="1"/>
</dbReference>
<dbReference type="PANTHER" id="PTHR43420:SF47">
    <property type="entry name" value="N-ACETYLTRANSFERASE DOMAIN-CONTAINING PROTEIN"/>
    <property type="match status" value="1"/>
</dbReference>
<dbReference type="PROSITE" id="PS51186">
    <property type="entry name" value="GNAT"/>
    <property type="match status" value="1"/>
</dbReference>
<dbReference type="CDD" id="cd04301">
    <property type="entry name" value="NAT_SF"/>
    <property type="match status" value="1"/>
</dbReference>
<feature type="domain" description="N-acetyltransferase" evidence="3">
    <location>
        <begin position="8"/>
        <end position="177"/>
    </location>
</feature>
<dbReference type="Pfam" id="PF00583">
    <property type="entry name" value="Acetyltransf_1"/>
    <property type="match status" value="1"/>
</dbReference>
<dbReference type="PANTHER" id="PTHR43420">
    <property type="entry name" value="ACETYLTRANSFERASE"/>
    <property type="match status" value="1"/>
</dbReference>
<comment type="caution">
    <text evidence="4">The sequence shown here is derived from an EMBL/GenBank/DDBJ whole genome shotgun (WGS) entry which is preliminary data.</text>
</comment>
<evidence type="ECO:0000313" key="4">
    <source>
        <dbReference type="EMBL" id="KRO10019.1"/>
    </source>
</evidence>
<gene>
    <name evidence="4" type="ORF">IV59_GL002221</name>
</gene>
<proteinExistence type="predicted"/>
<protein>
    <submittedName>
        <fullName evidence="4">N-acetyltransferase GCN5</fullName>
    </submittedName>
</protein>
<reference evidence="4 5" key="1">
    <citation type="journal article" date="2015" name="Genome Announc.">
        <title>Expanding the biotechnology potential of lactobacilli through comparative genomics of 213 strains and associated genera.</title>
        <authorList>
            <person name="Sun Z."/>
            <person name="Harris H.M."/>
            <person name="McCann A."/>
            <person name="Guo C."/>
            <person name="Argimon S."/>
            <person name="Zhang W."/>
            <person name="Yang X."/>
            <person name="Jeffery I.B."/>
            <person name="Cooney J.C."/>
            <person name="Kagawa T.F."/>
            <person name="Liu W."/>
            <person name="Song Y."/>
            <person name="Salvetti E."/>
            <person name="Wrobel A."/>
            <person name="Rasinkangas P."/>
            <person name="Parkhill J."/>
            <person name="Rea M.C."/>
            <person name="O'Sullivan O."/>
            <person name="Ritari J."/>
            <person name="Douillard F.P."/>
            <person name="Paul Ross R."/>
            <person name="Yang R."/>
            <person name="Briner A.E."/>
            <person name="Felis G.E."/>
            <person name="de Vos W.M."/>
            <person name="Barrangou R."/>
            <person name="Klaenhammer T.R."/>
            <person name="Caufield P.W."/>
            <person name="Cui Y."/>
            <person name="Zhang H."/>
            <person name="O'Toole P.W."/>
        </authorList>
    </citation>
    <scope>NUCLEOTIDE SEQUENCE [LARGE SCALE GENOMIC DNA]</scope>
    <source>
        <strain evidence="4 5">DSM 26202</strain>
    </source>
</reference>
<dbReference type="InterPro" id="IPR016181">
    <property type="entry name" value="Acyl_CoA_acyltransferase"/>
</dbReference>
<evidence type="ECO:0000256" key="2">
    <source>
        <dbReference type="ARBA" id="ARBA00023315"/>
    </source>
</evidence>
<dbReference type="InterPro" id="IPR050680">
    <property type="entry name" value="YpeA/RimI_acetyltransf"/>
</dbReference>